<dbReference type="InterPro" id="IPR020846">
    <property type="entry name" value="MFS_dom"/>
</dbReference>
<feature type="transmembrane region" description="Helical" evidence="7">
    <location>
        <begin position="223"/>
        <end position="242"/>
    </location>
</feature>
<evidence type="ECO:0000256" key="1">
    <source>
        <dbReference type="ARBA" id="ARBA00004651"/>
    </source>
</evidence>
<feature type="transmembrane region" description="Helical" evidence="7">
    <location>
        <begin position="317"/>
        <end position="339"/>
    </location>
</feature>
<evidence type="ECO:0000256" key="5">
    <source>
        <dbReference type="ARBA" id="ARBA00022989"/>
    </source>
</evidence>
<evidence type="ECO:0000256" key="3">
    <source>
        <dbReference type="ARBA" id="ARBA00022475"/>
    </source>
</evidence>
<dbReference type="AlphaFoldDB" id="A0A6J7PBD8"/>
<dbReference type="Pfam" id="PF07690">
    <property type="entry name" value="MFS_1"/>
    <property type="match status" value="1"/>
</dbReference>
<evidence type="ECO:0000256" key="6">
    <source>
        <dbReference type="ARBA" id="ARBA00023136"/>
    </source>
</evidence>
<dbReference type="GO" id="GO:0005886">
    <property type="term" value="C:plasma membrane"/>
    <property type="evidence" value="ECO:0007669"/>
    <property type="project" value="UniProtKB-SubCell"/>
</dbReference>
<dbReference type="Gene3D" id="1.20.1250.20">
    <property type="entry name" value="MFS general substrate transporter like domains"/>
    <property type="match status" value="1"/>
</dbReference>
<organism evidence="9">
    <name type="scientific">freshwater metagenome</name>
    <dbReference type="NCBI Taxonomy" id="449393"/>
    <lineage>
        <taxon>unclassified sequences</taxon>
        <taxon>metagenomes</taxon>
        <taxon>ecological metagenomes</taxon>
    </lineage>
</organism>
<comment type="subcellular location">
    <subcellularLocation>
        <location evidence="1">Cell membrane</location>
        <topology evidence="1">Multi-pass membrane protein</topology>
    </subcellularLocation>
</comment>
<dbReference type="EMBL" id="CAFBPD010000023">
    <property type="protein sequence ID" value="CAB4999244.1"/>
    <property type="molecule type" value="Genomic_DNA"/>
</dbReference>
<evidence type="ECO:0000256" key="7">
    <source>
        <dbReference type="SAM" id="Phobius"/>
    </source>
</evidence>
<protein>
    <submittedName>
        <fullName evidence="9">Unannotated protein</fullName>
    </submittedName>
</protein>
<evidence type="ECO:0000256" key="4">
    <source>
        <dbReference type="ARBA" id="ARBA00022692"/>
    </source>
</evidence>
<sequence length="418" mass="42869">MPTSVRVPPQARRILLGNSLSAIGSGLTMPLLIIYLGEVRGLGLTVGGLVVASMAVVSLAAFPVVGWASDRWGPRPVLMTGLLVEAVGVALLGTVTSVGAAFAVGTIVAIGGAMAWPAQSALLGRVTSQEARQRVFGIQFMLLNLGLGVGGIVSALVVSESDPQTFVWLYLADAATYLLYFGVLLTMPGVGVGRVPAAEAGTTEGGAGDAPASGMRQVLADPILRRVLLIALVLLMSGYGALEVGVPIFITVINGFSVSWVGVSFAVNTFTIVAAQLLVLRFIAGRSRSYLVLAVAIIWGLSWILTGASLLAVPAVALVMVLVASGVFALGETLWAPVAPSLVNDLAPEHLRGRYNSTMSLVWSISSIIGPGIAGLMLGAGLTVEWIVVLVAGCAAAAVMAVRLRGVLSAKLDGRVPA</sequence>
<evidence type="ECO:0000259" key="8">
    <source>
        <dbReference type="PROSITE" id="PS50850"/>
    </source>
</evidence>
<dbReference type="SUPFAM" id="SSF103473">
    <property type="entry name" value="MFS general substrate transporter"/>
    <property type="match status" value="1"/>
</dbReference>
<feature type="transmembrane region" description="Helical" evidence="7">
    <location>
        <begin position="42"/>
        <end position="65"/>
    </location>
</feature>
<dbReference type="PRINTS" id="PR01035">
    <property type="entry name" value="TCRTETA"/>
</dbReference>
<keyword evidence="4 7" id="KW-0812">Transmembrane</keyword>
<dbReference type="InterPro" id="IPR036259">
    <property type="entry name" value="MFS_trans_sf"/>
</dbReference>
<gene>
    <name evidence="9" type="ORF">UFOPK4061_00207</name>
</gene>
<accession>A0A6J7PBD8</accession>
<feature type="transmembrane region" description="Helical" evidence="7">
    <location>
        <begin position="386"/>
        <end position="404"/>
    </location>
</feature>
<keyword evidence="6 7" id="KW-0472">Membrane</keyword>
<feature type="transmembrane region" description="Helical" evidence="7">
    <location>
        <begin position="135"/>
        <end position="159"/>
    </location>
</feature>
<dbReference type="InterPro" id="IPR050171">
    <property type="entry name" value="MFS_Transporters"/>
</dbReference>
<feature type="transmembrane region" description="Helical" evidence="7">
    <location>
        <begin position="165"/>
        <end position="185"/>
    </location>
</feature>
<feature type="transmembrane region" description="Helical" evidence="7">
    <location>
        <begin position="14"/>
        <end position="36"/>
    </location>
</feature>
<dbReference type="PANTHER" id="PTHR23517:SF2">
    <property type="entry name" value="MULTIDRUG RESISTANCE PROTEIN MDTH"/>
    <property type="match status" value="1"/>
</dbReference>
<feature type="transmembrane region" description="Helical" evidence="7">
    <location>
        <begin position="248"/>
        <end position="278"/>
    </location>
</feature>
<feature type="domain" description="Major facilitator superfamily (MFS) profile" evidence="8">
    <location>
        <begin position="10"/>
        <end position="410"/>
    </location>
</feature>
<proteinExistence type="predicted"/>
<keyword evidence="2" id="KW-0813">Transport</keyword>
<dbReference type="InterPro" id="IPR011701">
    <property type="entry name" value="MFS"/>
</dbReference>
<reference evidence="9" key="1">
    <citation type="submission" date="2020-05" db="EMBL/GenBank/DDBJ databases">
        <authorList>
            <person name="Chiriac C."/>
            <person name="Salcher M."/>
            <person name="Ghai R."/>
            <person name="Kavagutti S V."/>
        </authorList>
    </citation>
    <scope>NUCLEOTIDE SEQUENCE</scope>
</reference>
<name>A0A6J7PBD8_9ZZZZ</name>
<dbReference type="PROSITE" id="PS50850">
    <property type="entry name" value="MFS"/>
    <property type="match status" value="1"/>
</dbReference>
<dbReference type="PANTHER" id="PTHR23517">
    <property type="entry name" value="RESISTANCE PROTEIN MDTM, PUTATIVE-RELATED-RELATED"/>
    <property type="match status" value="1"/>
</dbReference>
<evidence type="ECO:0000256" key="2">
    <source>
        <dbReference type="ARBA" id="ARBA00022448"/>
    </source>
</evidence>
<feature type="transmembrane region" description="Helical" evidence="7">
    <location>
        <begin position="360"/>
        <end position="380"/>
    </location>
</feature>
<dbReference type="InterPro" id="IPR001958">
    <property type="entry name" value="Tet-R_TetA/multi-R_MdtG-like"/>
</dbReference>
<dbReference type="GO" id="GO:0022857">
    <property type="term" value="F:transmembrane transporter activity"/>
    <property type="evidence" value="ECO:0007669"/>
    <property type="project" value="InterPro"/>
</dbReference>
<evidence type="ECO:0000313" key="9">
    <source>
        <dbReference type="EMBL" id="CAB4999244.1"/>
    </source>
</evidence>
<feature type="transmembrane region" description="Helical" evidence="7">
    <location>
        <begin position="290"/>
        <end position="311"/>
    </location>
</feature>
<keyword evidence="5 7" id="KW-1133">Transmembrane helix</keyword>
<keyword evidence="3" id="KW-1003">Cell membrane</keyword>